<accession>A0A2T3KAZ4</accession>
<protein>
    <submittedName>
        <fullName evidence="1">Uncharacterized protein</fullName>
    </submittedName>
</protein>
<dbReference type="EMBL" id="PYNF01000044">
    <property type="protein sequence ID" value="PSU89797.1"/>
    <property type="molecule type" value="Genomic_DNA"/>
</dbReference>
<reference evidence="1 2" key="1">
    <citation type="submission" date="2018-01" db="EMBL/GenBank/DDBJ databases">
        <title>Whole genome sequencing of Histamine producing bacteria.</title>
        <authorList>
            <person name="Butler K."/>
        </authorList>
    </citation>
    <scope>NUCLEOTIDE SEQUENCE [LARGE SCALE GENOMIC DNA]</scope>
    <source>
        <strain evidence="1 2">FS-7.2</strain>
    </source>
</reference>
<dbReference type="Proteomes" id="UP000241426">
    <property type="component" value="Unassembled WGS sequence"/>
</dbReference>
<sequence length="87" mass="9556">MLNSASNTTALSNTAKHMTLDVVFATTLVLQATTRELIESAVAILKYPATHGFGGHVEISNIQRKLYLEQLERNELSIGLLGHITDY</sequence>
<evidence type="ECO:0000313" key="2">
    <source>
        <dbReference type="Proteomes" id="UP000241426"/>
    </source>
</evidence>
<dbReference type="AlphaFoldDB" id="A0A2T3KAZ4"/>
<comment type="caution">
    <text evidence="1">The sequence shown here is derived from an EMBL/GenBank/DDBJ whole genome shotgun (WGS) entry which is preliminary data.</text>
</comment>
<proteinExistence type="predicted"/>
<organism evidence="1 2">
    <name type="scientific">Photobacterium kishitanii</name>
    <dbReference type="NCBI Taxonomy" id="318456"/>
    <lineage>
        <taxon>Bacteria</taxon>
        <taxon>Pseudomonadati</taxon>
        <taxon>Pseudomonadota</taxon>
        <taxon>Gammaproteobacteria</taxon>
        <taxon>Vibrionales</taxon>
        <taxon>Vibrionaceae</taxon>
        <taxon>Photobacterium</taxon>
    </lineage>
</organism>
<gene>
    <name evidence="1" type="ORF">C9J27_24250</name>
</gene>
<dbReference type="RefSeq" id="WP_107290176.1">
    <property type="nucleotide sequence ID" value="NZ_PYNF01000044.1"/>
</dbReference>
<name>A0A2T3KAZ4_9GAMM</name>
<evidence type="ECO:0000313" key="1">
    <source>
        <dbReference type="EMBL" id="PSU89797.1"/>
    </source>
</evidence>